<dbReference type="KEGG" id="tpv:TP02_0331"/>
<dbReference type="GO" id="GO:0006511">
    <property type="term" value="P:ubiquitin-dependent protein catabolic process"/>
    <property type="evidence" value="ECO:0007669"/>
    <property type="project" value="TreeGrafter"/>
</dbReference>
<dbReference type="GO" id="GO:0006974">
    <property type="term" value="P:DNA damage response"/>
    <property type="evidence" value="ECO:0007669"/>
    <property type="project" value="TreeGrafter"/>
</dbReference>
<dbReference type="Gene3D" id="3.40.50.720">
    <property type="entry name" value="NAD(P)-binding Rossmann-like Domain"/>
    <property type="match status" value="2"/>
</dbReference>
<dbReference type="GeneID" id="3502315"/>
<dbReference type="Proteomes" id="UP000001949">
    <property type="component" value="Unassembled WGS sequence"/>
</dbReference>
<evidence type="ECO:0000256" key="1">
    <source>
        <dbReference type="ARBA" id="ARBA00005673"/>
    </source>
</evidence>
<evidence type="ECO:0000313" key="5">
    <source>
        <dbReference type="EMBL" id="EAN32614.1"/>
    </source>
</evidence>
<dbReference type="Pfam" id="PF00899">
    <property type="entry name" value="ThiF"/>
    <property type="match status" value="1"/>
</dbReference>
<dbReference type="InterPro" id="IPR035985">
    <property type="entry name" value="Ubiquitin-activating_enz"/>
</dbReference>
<evidence type="ECO:0000259" key="4">
    <source>
        <dbReference type="Pfam" id="PF00899"/>
    </source>
</evidence>
<comment type="pathway">
    <text evidence="2">Protein modification.</text>
</comment>
<accession>Q4N5F9</accession>
<sequence length="1126" mass="126722">MFYFNVFNLVLFTTVLNSSCVNLFNNNKSYFPEGFLNFKRNPGKKGNLSQLNDVCNCKNIEALESSNSSPNKSNTYKNNVSKDSNVNNSKISRVELLLGSAGVKLLNCSNVLVIGANDLASKIITHLIRSGVSSVTVWDENKSVTKSILKQILLLNPDANVKILRTDLLKHLSSCEYSAVILSNQPILTAIKFNKLFHKKLNIVYASVSGCYGVVLNDFGDHEVTVTSDETYPEESARILHTGDQSCLEIETTDLSNESLNRSRYSKNDIIEVRYREPVTDNTINKFKILNVDKQSEGSVKLWIDTRNNKLIGPVVSIRKVDKPELIRFNTFESVVNSLLTGNKLVKFIKKMLTSDSIEKLVIGPDINISLNSKLLTVLSSFIALSRTNSYNLPPESHLDLENFYTVTKQIYDESDYKVVSNYNCLKNFKIPAMNSLIGALAAQECIKSITHAFKPSDLILVDRSDIFSDESGQVDAENVKNSMEQVAKMSFLVVGAGALGCDYLKLLAEMGVSDVTVFDNDTVDVSNLTRQVLFTINDVGKPKAQVALRNLNLLHNTSGYKYYNKLFTEESFELVDKNILKGNNYVAISAVDNIEGRVALDNFCLLHNVPMIEAGIHGMKCSTSFVVPYVTESFASSMGDEAVSADRYSCSVKGIPSNIEDCLFYSIELFSWIFNIQHMIFNNFVKDPVKAIEQAIKSGKTQFHNLIQIVYENLEIINAEDKKKEYSATQWAKMKYDKLVGHESEYKDSLISTLVNLKFKSLRNVGIKPVNVDFDKFNLMLDHGFKEFGVDVSGTNIRKEDFLRLFDIFVCNSRNNSNYELVPLVIEEECNDSTEFVYLVSNLRARKFNIPEASKTNLVRKAKNIVPAVSTCVSIASSLSLMELYKLPIIKNSRLGPKQGGKTGIPSLPITSTNSVNEVVINDKVKLNVVVNQNEINFCNGNKVVFTLCPFNYSKLKHLCGFFKNIFFNTATMKYVTNTCEPPKVFTIDNKNSILDGLSLSYWDHFTIRDHRKYSAPNSTNIKHTITNSLNISNKPSVPDLSGKFFRNEMIYLYELVDLLEFIFDVKVDGLTFKNGYLIVDEKNRFKPLQDLLNHPSGQLFLHIIARDNISNKIIELPDIKYSLI</sequence>
<feature type="domain" description="THIF-type NAD/FAD binding fold" evidence="4">
    <location>
        <begin position="481"/>
        <end position="888"/>
    </location>
</feature>
<comment type="similarity">
    <text evidence="1">Belongs to the ubiquitin-activating E1 family.</text>
</comment>
<dbReference type="AlphaFoldDB" id="Q4N5F9"/>
<dbReference type="InterPro" id="IPR000011">
    <property type="entry name" value="UBQ/SUMO-activ_enz_E1-like"/>
</dbReference>
<keyword evidence="6" id="KW-1185">Reference proteome</keyword>
<dbReference type="OMA" id="FLHIIAR"/>
<dbReference type="VEuPathDB" id="PiroplasmaDB:TpMuguga_02g00331"/>
<dbReference type="SUPFAM" id="SSF69572">
    <property type="entry name" value="Activating enzymes of the ubiquitin-like proteins"/>
    <property type="match status" value="2"/>
</dbReference>
<dbReference type="GO" id="GO:0004839">
    <property type="term" value="F:ubiquitin activating enzyme activity"/>
    <property type="evidence" value="ECO:0007669"/>
    <property type="project" value="TreeGrafter"/>
</dbReference>
<comment type="caution">
    <text evidence="5">The sequence shown here is derived from an EMBL/GenBank/DDBJ whole genome shotgun (WGS) entry which is preliminary data.</text>
</comment>
<dbReference type="PANTHER" id="PTHR10953:SF4">
    <property type="entry name" value="UBIQUITIN-ACTIVATING ENZYME E1 C-TERMINAL DOMAIN-CONTAINING PROTEIN"/>
    <property type="match status" value="1"/>
</dbReference>
<proteinExistence type="inferred from homology"/>
<evidence type="ECO:0000256" key="2">
    <source>
        <dbReference type="ARBA" id="ARBA00043952"/>
    </source>
</evidence>
<dbReference type="EMBL" id="AAGK01000002">
    <property type="protein sequence ID" value="EAN32614.1"/>
    <property type="molecule type" value="Genomic_DNA"/>
</dbReference>
<dbReference type="eggNOG" id="KOG2012">
    <property type="taxonomic scope" value="Eukaryota"/>
</dbReference>
<dbReference type="STRING" id="5875.Q4N5F9"/>
<name>Q4N5F9_THEPA</name>
<dbReference type="InParanoid" id="Q4N5F9"/>
<feature type="signal peptide" evidence="3">
    <location>
        <begin position="1"/>
        <end position="20"/>
    </location>
</feature>
<reference evidence="5 6" key="1">
    <citation type="journal article" date="2005" name="Science">
        <title>Genome sequence of Theileria parva, a bovine pathogen that transforms lymphocytes.</title>
        <authorList>
            <person name="Gardner M.J."/>
            <person name="Bishop R."/>
            <person name="Shah T."/>
            <person name="de Villiers E.P."/>
            <person name="Carlton J.M."/>
            <person name="Hall N."/>
            <person name="Ren Q."/>
            <person name="Paulsen I.T."/>
            <person name="Pain A."/>
            <person name="Berriman M."/>
            <person name="Wilson R.J.M."/>
            <person name="Sato S."/>
            <person name="Ralph S.A."/>
            <person name="Mann D.J."/>
            <person name="Xiong Z."/>
            <person name="Shallom S.J."/>
            <person name="Weidman J."/>
            <person name="Jiang L."/>
            <person name="Lynn J."/>
            <person name="Weaver B."/>
            <person name="Shoaibi A."/>
            <person name="Domingo A.R."/>
            <person name="Wasawo D."/>
            <person name="Crabtree J."/>
            <person name="Wortman J.R."/>
            <person name="Haas B."/>
            <person name="Angiuoli S.V."/>
            <person name="Creasy T.H."/>
            <person name="Lu C."/>
            <person name="Suh B."/>
            <person name="Silva J.C."/>
            <person name="Utterback T.R."/>
            <person name="Feldblyum T.V."/>
            <person name="Pertea M."/>
            <person name="Allen J."/>
            <person name="Nierman W.C."/>
            <person name="Taracha E.L.N."/>
            <person name="Salzberg S.L."/>
            <person name="White O.R."/>
            <person name="Fitzhugh H.A."/>
            <person name="Morzaria S."/>
            <person name="Venter J.C."/>
            <person name="Fraser C.M."/>
            <person name="Nene V."/>
        </authorList>
    </citation>
    <scope>NUCLEOTIDE SEQUENCE [LARGE SCALE GENOMIC DNA]</scope>
    <source>
        <strain evidence="5 6">Muguga</strain>
    </source>
</reference>
<protein>
    <submittedName>
        <fullName evidence="5">Ubiquitin activating enzyme, putatuve</fullName>
    </submittedName>
</protein>
<keyword evidence="3" id="KW-0732">Signal</keyword>
<organism evidence="5 6">
    <name type="scientific">Theileria parva</name>
    <name type="common">East coast fever infection agent</name>
    <dbReference type="NCBI Taxonomy" id="5875"/>
    <lineage>
        <taxon>Eukaryota</taxon>
        <taxon>Sar</taxon>
        <taxon>Alveolata</taxon>
        <taxon>Apicomplexa</taxon>
        <taxon>Aconoidasida</taxon>
        <taxon>Piroplasmida</taxon>
        <taxon>Theileriidae</taxon>
        <taxon>Theileria</taxon>
    </lineage>
</organism>
<dbReference type="PANTHER" id="PTHR10953">
    <property type="entry name" value="UBIQUITIN-ACTIVATING ENZYME E1"/>
    <property type="match status" value="1"/>
</dbReference>
<dbReference type="PRINTS" id="PR01849">
    <property type="entry name" value="UBIQUITINACT"/>
</dbReference>
<dbReference type="InterPro" id="IPR000594">
    <property type="entry name" value="ThiF_NAD_FAD-bd"/>
</dbReference>
<dbReference type="InterPro" id="IPR045886">
    <property type="entry name" value="ThiF/MoeB/HesA"/>
</dbReference>
<evidence type="ECO:0000313" key="6">
    <source>
        <dbReference type="Proteomes" id="UP000001949"/>
    </source>
</evidence>
<dbReference type="GO" id="GO:0005737">
    <property type="term" value="C:cytoplasm"/>
    <property type="evidence" value="ECO:0007669"/>
    <property type="project" value="TreeGrafter"/>
</dbReference>
<gene>
    <name evidence="5" type="ordered locus">TP02_0331</name>
</gene>
<dbReference type="GO" id="GO:0005634">
    <property type="term" value="C:nucleus"/>
    <property type="evidence" value="ECO:0007669"/>
    <property type="project" value="TreeGrafter"/>
</dbReference>
<feature type="chain" id="PRO_5004241120" evidence="3">
    <location>
        <begin position="21"/>
        <end position="1126"/>
    </location>
</feature>
<evidence type="ECO:0000256" key="3">
    <source>
        <dbReference type="SAM" id="SignalP"/>
    </source>
</evidence>